<organism evidence="1 2">
    <name type="scientific">Armillaria ostoyae</name>
    <name type="common">Armillaria root rot fungus</name>
    <dbReference type="NCBI Taxonomy" id="47428"/>
    <lineage>
        <taxon>Eukaryota</taxon>
        <taxon>Fungi</taxon>
        <taxon>Dikarya</taxon>
        <taxon>Basidiomycota</taxon>
        <taxon>Agaricomycotina</taxon>
        <taxon>Agaricomycetes</taxon>
        <taxon>Agaricomycetidae</taxon>
        <taxon>Agaricales</taxon>
        <taxon>Marasmiineae</taxon>
        <taxon>Physalacriaceae</taxon>
        <taxon>Armillaria</taxon>
    </lineage>
</organism>
<reference evidence="2" key="1">
    <citation type="journal article" date="2017" name="Nat. Ecol. Evol.">
        <title>Genome expansion and lineage-specific genetic innovations in the forest pathogenic fungi Armillaria.</title>
        <authorList>
            <person name="Sipos G."/>
            <person name="Prasanna A.N."/>
            <person name="Walter M.C."/>
            <person name="O'Connor E."/>
            <person name="Balint B."/>
            <person name="Krizsan K."/>
            <person name="Kiss B."/>
            <person name="Hess J."/>
            <person name="Varga T."/>
            <person name="Slot J."/>
            <person name="Riley R."/>
            <person name="Boka B."/>
            <person name="Rigling D."/>
            <person name="Barry K."/>
            <person name="Lee J."/>
            <person name="Mihaltcheva S."/>
            <person name="LaButti K."/>
            <person name="Lipzen A."/>
            <person name="Waldron R."/>
            <person name="Moloney N.M."/>
            <person name="Sperisen C."/>
            <person name="Kredics L."/>
            <person name="Vagvoelgyi C."/>
            <person name="Patrignani A."/>
            <person name="Fitzpatrick D."/>
            <person name="Nagy I."/>
            <person name="Doyle S."/>
            <person name="Anderson J.B."/>
            <person name="Grigoriev I.V."/>
            <person name="Gueldener U."/>
            <person name="Muensterkoetter M."/>
            <person name="Nagy L.G."/>
        </authorList>
    </citation>
    <scope>NUCLEOTIDE SEQUENCE [LARGE SCALE GENOMIC DNA]</scope>
    <source>
        <strain evidence="2">C18/9</strain>
    </source>
</reference>
<accession>A0A284QNN9</accession>
<proteinExistence type="predicted"/>
<dbReference type="Proteomes" id="UP000219338">
    <property type="component" value="Unassembled WGS sequence"/>
</dbReference>
<gene>
    <name evidence="1" type="ORF">ARMOST_01323</name>
</gene>
<sequence>MDAQKVSMAPFFQALSSSLPMVKKLEVVSFYSACDLRDVIAILQRRRETGATTLQHFTLRLGKRDFEIGGAWLDNEPIFEFRDEE</sequence>
<dbReference type="EMBL" id="FUEG01000001">
    <property type="protein sequence ID" value="SJK98066.1"/>
    <property type="molecule type" value="Genomic_DNA"/>
</dbReference>
<dbReference type="AlphaFoldDB" id="A0A284QNN9"/>
<evidence type="ECO:0000313" key="1">
    <source>
        <dbReference type="EMBL" id="SJK98066.1"/>
    </source>
</evidence>
<name>A0A284QNN9_ARMOS</name>
<evidence type="ECO:0000313" key="2">
    <source>
        <dbReference type="Proteomes" id="UP000219338"/>
    </source>
</evidence>
<keyword evidence="2" id="KW-1185">Reference proteome</keyword>
<protein>
    <submittedName>
        <fullName evidence="1">Uncharacterized protein</fullName>
    </submittedName>
</protein>